<dbReference type="EMBL" id="BFEA01000048">
    <property type="protein sequence ID" value="GBG64226.1"/>
    <property type="molecule type" value="Genomic_DNA"/>
</dbReference>
<evidence type="ECO:0000313" key="3">
    <source>
        <dbReference type="Proteomes" id="UP000265515"/>
    </source>
</evidence>
<dbReference type="Proteomes" id="UP000265515">
    <property type="component" value="Unassembled WGS sequence"/>
</dbReference>
<proteinExistence type="predicted"/>
<reference evidence="2 3" key="1">
    <citation type="journal article" date="2018" name="Cell">
        <title>The Chara Genome: Secondary Complexity and Implications for Plant Terrestrialization.</title>
        <authorList>
            <person name="Nishiyama T."/>
            <person name="Sakayama H."/>
            <person name="Vries J.D."/>
            <person name="Buschmann H."/>
            <person name="Saint-Marcoux D."/>
            <person name="Ullrich K.K."/>
            <person name="Haas F.B."/>
            <person name="Vanderstraeten L."/>
            <person name="Becker D."/>
            <person name="Lang D."/>
            <person name="Vosolsobe S."/>
            <person name="Rombauts S."/>
            <person name="Wilhelmsson P.K.I."/>
            <person name="Janitza P."/>
            <person name="Kern R."/>
            <person name="Heyl A."/>
            <person name="Rumpler F."/>
            <person name="Villalobos L.I.A.C."/>
            <person name="Clay J.M."/>
            <person name="Skokan R."/>
            <person name="Toyoda A."/>
            <person name="Suzuki Y."/>
            <person name="Kagoshima H."/>
            <person name="Schijlen E."/>
            <person name="Tajeshwar N."/>
            <person name="Catarino B."/>
            <person name="Hetherington A.J."/>
            <person name="Saltykova A."/>
            <person name="Bonnot C."/>
            <person name="Breuninger H."/>
            <person name="Symeonidi A."/>
            <person name="Radhakrishnan G.V."/>
            <person name="Van Nieuwerburgh F."/>
            <person name="Deforce D."/>
            <person name="Chang C."/>
            <person name="Karol K.G."/>
            <person name="Hedrich R."/>
            <person name="Ulvskov P."/>
            <person name="Glockner G."/>
            <person name="Delwiche C.F."/>
            <person name="Petrasek J."/>
            <person name="Van de Peer Y."/>
            <person name="Friml J."/>
            <person name="Beilby M."/>
            <person name="Dolan L."/>
            <person name="Kohara Y."/>
            <person name="Sugano S."/>
            <person name="Fujiyama A."/>
            <person name="Delaux P.-M."/>
            <person name="Quint M."/>
            <person name="TheiBen G."/>
            <person name="Hagemann M."/>
            <person name="Harholt J."/>
            <person name="Dunand C."/>
            <person name="Zachgo S."/>
            <person name="Langdale J."/>
            <person name="Maumus F."/>
            <person name="Straeten D.V.D."/>
            <person name="Gould S.B."/>
            <person name="Rensing S.A."/>
        </authorList>
    </citation>
    <scope>NUCLEOTIDE SEQUENCE [LARGE SCALE GENOMIC DNA]</scope>
    <source>
        <strain evidence="2 3">S276</strain>
    </source>
</reference>
<protein>
    <submittedName>
        <fullName evidence="2">Uncharacterized protein</fullName>
    </submittedName>
</protein>
<accession>A0A388K2F7</accession>
<keyword evidence="3" id="KW-1185">Reference proteome</keyword>
<comment type="caution">
    <text evidence="2">The sequence shown here is derived from an EMBL/GenBank/DDBJ whole genome shotgun (WGS) entry which is preliminary data.</text>
</comment>
<organism evidence="2 3">
    <name type="scientific">Chara braunii</name>
    <name type="common">Braun's stonewort</name>
    <dbReference type="NCBI Taxonomy" id="69332"/>
    <lineage>
        <taxon>Eukaryota</taxon>
        <taxon>Viridiplantae</taxon>
        <taxon>Streptophyta</taxon>
        <taxon>Charophyceae</taxon>
        <taxon>Charales</taxon>
        <taxon>Characeae</taxon>
        <taxon>Chara</taxon>
    </lineage>
</organism>
<gene>
    <name evidence="2" type="ORF">CBR_g41147</name>
</gene>
<feature type="compositionally biased region" description="Acidic residues" evidence="1">
    <location>
        <begin position="73"/>
        <end position="82"/>
    </location>
</feature>
<name>A0A388K2F7_CHABU</name>
<dbReference type="AlphaFoldDB" id="A0A388K2F7"/>
<feature type="compositionally biased region" description="Acidic residues" evidence="1">
    <location>
        <begin position="90"/>
        <end position="99"/>
    </location>
</feature>
<sequence>MVVSRLEKDGIHNSLAFVLTNHIVRSLATGRSCHNLHREYVPTWKESSDMDTLVAAMHACHGKGADWAAKVETEEEEEEEEKKEEGGGGEAEEEEEEKEEGGRSRGRGGGGETLIIDISGGALPGGDDDGGHTHVPYPDEVDRDQDCHCIMEGSRRQAARSMINSSATAGC</sequence>
<feature type="region of interest" description="Disordered" evidence="1">
    <location>
        <begin position="65"/>
        <end position="143"/>
    </location>
</feature>
<evidence type="ECO:0000256" key="1">
    <source>
        <dbReference type="SAM" id="MobiDB-lite"/>
    </source>
</evidence>
<evidence type="ECO:0000313" key="2">
    <source>
        <dbReference type="EMBL" id="GBG64226.1"/>
    </source>
</evidence>
<dbReference type="Gramene" id="GBG64226">
    <property type="protein sequence ID" value="GBG64226"/>
    <property type="gene ID" value="CBR_g41147"/>
</dbReference>